<gene>
    <name evidence="4" type="ORF">NSA47_12015</name>
</gene>
<feature type="transmembrane region" description="Helical" evidence="2">
    <location>
        <begin position="274"/>
        <end position="293"/>
    </location>
</feature>
<feature type="domain" description="EamA" evidence="3">
    <location>
        <begin position="156"/>
        <end position="290"/>
    </location>
</feature>
<feature type="transmembrane region" description="Helical" evidence="2">
    <location>
        <begin position="96"/>
        <end position="120"/>
    </location>
</feature>
<dbReference type="InterPro" id="IPR037185">
    <property type="entry name" value="EmrE-like"/>
</dbReference>
<feature type="transmembrane region" description="Helical" evidence="2">
    <location>
        <begin position="182"/>
        <end position="205"/>
    </location>
</feature>
<keyword evidence="2" id="KW-0812">Transmembrane</keyword>
<comment type="similarity">
    <text evidence="1">Belongs to the EamA transporter family.</text>
</comment>
<name>A0AAE3L0C8_9FIRM</name>
<feature type="transmembrane region" description="Helical" evidence="2">
    <location>
        <begin position="250"/>
        <end position="268"/>
    </location>
</feature>
<feature type="domain" description="EamA" evidence="3">
    <location>
        <begin position="8"/>
        <end position="143"/>
    </location>
</feature>
<organism evidence="4 5">
    <name type="scientific">Irregularibacter muris</name>
    <dbReference type="NCBI Taxonomy" id="1796619"/>
    <lineage>
        <taxon>Bacteria</taxon>
        <taxon>Bacillati</taxon>
        <taxon>Bacillota</taxon>
        <taxon>Clostridia</taxon>
        <taxon>Eubacteriales</taxon>
        <taxon>Eubacteriaceae</taxon>
        <taxon>Irregularibacter</taxon>
    </lineage>
</organism>
<feature type="transmembrane region" description="Helical" evidence="2">
    <location>
        <begin position="129"/>
        <end position="151"/>
    </location>
</feature>
<dbReference type="PANTHER" id="PTHR22911">
    <property type="entry name" value="ACYL-MALONYL CONDENSING ENZYME-RELATED"/>
    <property type="match status" value="1"/>
</dbReference>
<keyword evidence="2" id="KW-1133">Transmembrane helix</keyword>
<dbReference type="EMBL" id="JANKAS010000012">
    <property type="protein sequence ID" value="MCR1899702.1"/>
    <property type="molecule type" value="Genomic_DNA"/>
</dbReference>
<keyword evidence="2" id="KW-0472">Membrane</keyword>
<sequence length="308" mass="34285">MNCSPSSKGYFFVAISGAFFGLSGIFVESLSVYNISTPLMGFFRPFISFILFLLYLLFKNREYLKIDGKGLLFIALLGFVSQTLFNRFYFSTIEKTTITTAVVLLYTAPIFVIVMARILYKELLTLPKIVALIVSVSGCFLTATGGSLEVLKLNSTGLLFGLGAGFAFALLPIISKNLTKRYHYLTIACYTMGFGALFSLLFINPREILLIDYNAKVLGNLIALALFPNALAYLFYTIGMSYDIQSSKASIINTVEVPVAVFTSYIFFREDIFGVKLLGILLVILSVVMIEYGEQFLLSMQKREKSIL</sequence>
<dbReference type="GO" id="GO:0016020">
    <property type="term" value="C:membrane"/>
    <property type="evidence" value="ECO:0007669"/>
    <property type="project" value="InterPro"/>
</dbReference>
<feature type="transmembrane region" description="Helical" evidence="2">
    <location>
        <begin position="157"/>
        <end position="175"/>
    </location>
</feature>
<dbReference type="RefSeq" id="WP_257532328.1">
    <property type="nucleotide sequence ID" value="NZ_JANKAS010000012.1"/>
</dbReference>
<keyword evidence="5" id="KW-1185">Reference proteome</keyword>
<evidence type="ECO:0000259" key="3">
    <source>
        <dbReference type="Pfam" id="PF00892"/>
    </source>
</evidence>
<feature type="transmembrane region" description="Helical" evidence="2">
    <location>
        <begin position="39"/>
        <end position="58"/>
    </location>
</feature>
<dbReference type="SUPFAM" id="SSF103481">
    <property type="entry name" value="Multidrug resistance efflux transporter EmrE"/>
    <property type="match status" value="2"/>
</dbReference>
<feature type="transmembrane region" description="Helical" evidence="2">
    <location>
        <begin position="70"/>
        <end position="90"/>
    </location>
</feature>
<evidence type="ECO:0000256" key="2">
    <source>
        <dbReference type="SAM" id="Phobius"/>
    </source>
</evidence>
<evidence type="ECO:0000313" key="4">
    <source>
        <dbReference type="EMBL" id="MCR1899702.1"/>
    </source>
</evidence>
<dbReference type="AlphaFoldDB" id="A0AAE3L0C8"/>
<dbReference type="Pfam" id="PF00892">
    <property type="entry name" value="EamA"/>
    <property type="match status" value="2"/>
</dbReference>
<feature type="transmembrane region" description="Helical" evidence="2">
    <location>
        <begin position="217"/>
        <end position="238"/>
    </location>
</feature>
<accession>A0AAE3L0C8</accession>
<protein>
    <submittedName>
        <fullName evidence="4">DMT family transporter</fullName>
    </submittedName>
</protein>
<dbReference type="InterPro" id="IPR000620">
    <property type="entry name" value="EamA_dom"/>
</dbReference>
<comment type="caution">
    <text evidence="4">The sequence shown here is derived from an EMBL/GenBank/DDBJ whole genome shotgun (WGS) entry which is preliminary data.</text>
</comment>
<evidence type="ECO:0000256" key="1">
    <source>
        <dbReference type="ARBA" id="ARBA00007362"/>
    </source>
</evidence>
<dbReference type="PANTHER" id="PTHR22911:SF79">
    <property type="entry name" value="MOBA-LIKE NTP TRANSFERASE DOMAIN-CONTAINING PROTEIN"/>
    <property type="match status" value="1"/>
</dbReference>
<feature type="transmembrane region" description="Helical" evidence="2">
    <location>
        <begin position="9"/>
        <end position="27"/>
    </location>
</feature>
<reference evidence="4" key="1">
    <citation type="submission" date="2022-07" db="EMBL/GenBank/DDBJ databases">
        <title>Enhanced cultured diversity of the mouse gut microbiota enables custom-made synthetic communities.</title>
        <authorList>
            <person name="Afrizal A."/>
        </authorList>
    </citation>
    <scope>NUCLEOTIDE SEQUENCE</scope>
    <source>
        <strain evidence="4">DSM 28593</strain>
    </source>
</reference>
<dbReference type="Proteomes" id="UP001205748">
    <property type="component" value="Unassembled WGS sequence"/>
</dbReference>
<evidence type="ECO:0000313" key="5">
    <source>
        <dbReference type="Proteomes" id="UP001205748"/>
    </source>
</evidence>
<proteinExistence type="inferred from homology"/>